<gene>
    <name evidence="2" type="ORF">Lnau_1214</name>
</gene>
<protein>
    <submittedName>
        <fullName evidence="2">Uncharacterized protein</fullName>
    </submittedName>
</protein>
<name>A0A0W0WVH6_9GAMM</name>
<proteinExistence type="predicted"/>
<keyword evidence="1" id="KW-1133">Transmembrane helix</keyword>
<keyword evidence="1" id="KW-0812">Transmembrane</keyword>
<feature type="transmembrane region" description="Helical" evidence="1">
    <location>
        <begin position="227"/>
        <end position="248"/>
    </location>
</feature>
<dbReference type="PATRIC" id="fig|45070.6.peg.1280"/>
<dbReference type="Proteomes" id="UP000054725">
    <property type="component" value="Unassembled WGS sequence"/>
</dbReference>
<keyword evidence="3" id="KW-1185">Reference proteome</keyword>
<dbReference type="AlphaFoldDB" id="A0A0W0WVH6"/>
<organism evidence="2 3">
    <name type="scientific">Legionella nautarum</name>
    <dbReference type="NCBI Taxonomy" id="45070"/>
    <lineage>
        <taxon>Bacteria</taxon>
        <taxon>Pseudomonadati</taxon>
        <taxon>Pseudomonadota</taxon>
        <taxon>Gammaproteobacteria</taxon>
        <taxon>Legionellales</taxon>
        <taxon>Legionellaceae</taxon>
        <taxon>Legionella</taxon>
    </lineage>
</organism>
<reference evidence="2 3" key="1">
    <citation type="submission" date="2015-11" db="EMBL/GenBank/DDBJ databases">
        <title>Genomic analysis of 38 Legionella species identifies large and diverse effector repertoires.</title>
        <authorList>
            <person name="Burstein D."/>
            <person name="Amaro F."/>
            <person name="Zusman T."/>
            <person name="Lifshitz Z."/>
            <person name="Cohen O."/>
            <person name="Gilbert J.A."/>
            <person name="Pupko T."/>
            <person name="Shuman H.A."/>
            <person name="Segal G."/>
        </authorList>
    </citation>
    <scope>NUCLEOTIDE SEQUENCE [LARGE SCALE GENOMIC DNA]</scope>
    <source>
        <strain evidence="2 3">ATCC 49506</strain>
    </source>
</reference>
<dbReference type="RefSeq" id="WP_058504246.1">
    <property type="nucleotide sequence ID" value="NZ_CAAAIF010000001.1"/>
</dbReference>
<evidence type="ECO:0000313" key="2">
    <source>
        <dbReference type="EMBL" id="KTD36230.1"/>
    </source>
</evidence>
<accession>A0A0W0WVH6</accession>
<comment type="caution">
    <text evidence="2">The sequence shown here is derived from an EMBL/GenBank/DDBJ whole genome shotgun (WGS) entry which is preliminary data.</text>
</comment>
<dbReference type="OrthoDB" id="10001787at2"/>
<dbReference type="EMBL" id="LNYO01000013">
    <property type="protein sequence ID" value="KTD36230.1"/>
    <property type="molecule type" value="Genomic_DNA"/>
</dbReference>
<evidence type="ECO:0000256" key="1">
    <source>
        <dbReference type="SAM" id="Phobius"/>
    </source>
</evidence>
<keyword evidence="1" id="KW-0472">Membrane</keyword>
<evidence type="ECO:0000313" key="3">
    <source>
        <dbReference type="Proteomes" id="UP000054725"/>
    </source>
</evidence>
<sequence>MKADILQTHKSIMYHYDLFLDFTFAQRRNDNASTKHRILCDRAAFYTSNKSASDGSKIQAASDAAYMIADNRLKKLSEENYIINFKEAYDAALRVELYRQFLGQGQDYKALKRKFKKEKPNDEQNLDSVMKFLLEDIEQNINSEFSKFEKIQSSVIEDEKQIIGSMKKQLDELLDEFKGDFEATLVNERLAKPAKKAAIQNRVLDFQIAAGYLIRSYQVKTKSNESWAPFLLNMLLLITAFGTLPAIYSLRTKAVTGHYIFFDKPTIHQTPVEEMASEDKLLGFNEPIVEKTSEKESARVVVNV</sequence>